<reference evidence="17" key="1">
    <citation type="submission" date="2025-08" db="UniProtKB">
        <authorList>
            <consortium name="RefSeq"/>
        </authorList>
    </citation>
    <scope>IDENTIFICATION</scope>
</reference>
<evidence type="ECO:0000256" key="10">
    <source>
        <dbReference type="ARBA" id="ARBA00023136"/>
    </source>
</evidence>
<feature type="domain" description="Cadherin" evidence="15">
    <location>
        <begin position="587"/>
        <end position="684"/>
    </location>
</feature>
<comment type="function">
    <text evidence="1">Potential calcium-dependent cell-adhesion protein. May be involved in the establishment and maintenance of specific neuronal connections in the brain.</text>
</comment>
<evidence type="ECO:0000256" key="9">
    <source>
        <dbReference type="ARBA" id="ARBA00022989"/>
    </source>
</evidence>
<feature type="region of interest" description="Disordered" evidence="13">
    <location>
        <begin position="1580"/>
        <end position="1602"/>
    </location>
</feature>
<proteinExistence type="predicted"/>
<keyword evidence="9 14" id="KW-1133">Transmembrane helix</keyword>
<feature type="domain" description="Cadherin" evidence="15">
    <location>
        <begin position="461"/>
        <end position="570"/>
    </location>
</feature>
<dbReference type="InterPro" id="IPR015919">
    <property type="entry name" value="Cadherin-like_sf"/>
</dbReference>
<feature type="domain" description="Cadherin" evidence="15">
    <location>
        <begin position="999"/>
        <end position="1106"/>
    </location>
</feature>
<feature type="domain" description="Cadherin" evidence="15">
    <location>
        <begin position="364"/>
        <end position="460"/>
    </location>
</feature>
<evidence type="ECO:0000256" key="11">
    <source>
        <dbReference type="ARBA" id="ARBA00023180"/>
    </source>
</evidence>
<dbReference type="PANTHER" id="PTHR24028">
    <property type="entry name" value="CADHERIN-87A"/>
    <property type="match status" value="1"/>
</dbReference>
<evidence type="ECO:0000256" key="1">
    <source>
        <dbReference type="ARBA" id="ARBA00003436"/>
    </source>
</evidence>
<dbReference type="PANTHER" id="PTHR24028:SF73">
    <property type="entry name" value="PROTOCADHERIN GAMMA-B3-RELATED"/>
    <property type="match status" value="1"/>
</dbReference>
<dbReference type="CDD" id="cd11304">
    <property type="entry name" value="Cadherin_repeat"/>
    <property type="match status" value="12"/>
</dbReference>
<feature type="region of interest" description="Disordered" evidence="13">
    <location>
        <begin position="1672"/>
        <end position="1702"/>
    </location>
</feature>
<evidence type="ECO:0000256" key="13">
    <source>
        <dbReference type="SAM" id="MobiDB-lite"/>
    </source>
</evidence>
<evidence type="ECO:0000256" key="7">
    <source>
        <dbReference type="ARBA" id="ARBA00022837"/>
    </source>
</evidence>
<evidence type="ECO:0000256" key="5">
    <source>
        <dbReference type="ARBA" id="ARBA00022729"/>
    </source>
</evidence>
<evidence type="ECO:0000313" key="16">
    <source>
        <dbReference type="Proteomes" id="UP000694871"/>
    </source>
</evidence>
<keyword evidence="7 12" id="KW-0106">Calcium</keyword>
<evidence type="ECO:0000256" key="3">
    <source>
        <dbReference type="ARBA" id="ARBA00022475"/>
    </source>
</evidence>
<dbReference type="Proteomes" id="UP000694871">
    <property type="component" value="Unplaced"/>
</dbReference>
<dbReference type="InterPro" id="IPR032455">
    <property type="entry name" value="Cadherin_C"/>
</dbReference>
<keyword evidence="6" id="KW-0677">Repeat</keyword>
<dbReference type="PROSITE" id="PS50268">
    <property type="entry name" value="CADHERIN_2"/>
    <property type="match status" value="12"/>
</dbReference>
<evidence type="ECO:0000256" key="8">
    <source>
        <dbReference type="ARBA" id="ARBA00022889"/>
    </source>
</evidence>
<dbReference type="GeneID" id="107110353"/>
<feature type="domain" description="Cadherin" evidence="15">
    <location>
        <begin position="142"/>
        <end position="250"/>
    </location>
</feature>
<keyword evidence="5" id="KW-0732">Signal</keyword>
<feature type="domain" description="Cadherin" evidence="15">
    <location>
        <begin position="890"/>
        <end position="998"/>
    </location>
</feature>
<evidence type="ECO:0000256" key="14">
    <source>
        <dbReference type="SAM" id="Phobius"/>
    </source>
</evidence>
<evidence type="ECO:0000256" key="2">
    <source>
        <dbReference type="ARBA" id="ARBA00004251"/>
    </source>
</evidence>
<feature type="domain" description="Cadherin" evidence="15">
    <location>
        <begin position="1329"/>
        <end position="1440"/>
    </location>
</feature>
<dbReference type="InterPro" id="IPR013164">
    <property type="entry name" value="Cadherin_N"/>
</dbReference>
<keyword evidence="10 14" id="KW-0472">Membrane</keyword>
<keyword evidence="3" id="KW-1003">Cell membrane</keyword>
<dbReference type="Pfam" id="PF00028">
    <property type="entry name" value="Cadherin"/>
    <property type="match status" value="8"/>
</dbReference>
<accession>A0ABM1JYT1</accession>
<dbReference type="Pfam" id="PF08266">
    <property type="entry name" value="Cadherin_2"/>
    <property type="match status" value="2"/>
</dbReference>
<dbReference type="PROSITE" id="PS00232">
    <property type="entry name" value="CADHERIN_1"/>
    <property type="match status" value="6"/>
</dbReference>
<comment type="subcellular location">
    <subcellularLocation>
        <location evidence="2">Cell membrane</location>
        <topology evidence="2">Single-pass type I membrane protein</topology>
    </subcellularLocation>
</comment>
<dbReference type="PRINTS" id="PR00205">
    <property type="entry name" value="CADHERIN"/>
</dbReference>
<dbReference type="InterPro" id="IPR020894">
    <property type="entry name" value="Cadherin_CS"/>
</dbReference>
<feature type="domain" description="Cadherin" evidence="15">
    <location>
        <begin position="1212"/>
        <end position="1322"/>
    </location>
</feature>
<protein>
    <submittedName>
        <fullName evidence="17">Protocadherin gamma-C3</fullName>
    </submittedName>
</protein>
<dbReference type="Gene3D" id="2.60.40.60">
    <property type="entry name" value="Cadherins"/>
    <property type="match status" value="12"/>
</dbReference>
<keyword evidence="8" id="KW-0130">Cell adhesion</keyword>
<dbReference type="InterPro" id="IPR031904">
    <property type="entry name" value="Cadherin_CBD"/>
</dbReference>
<sequence length="1702" mass="185703">MPTKKLRKWMGIKESWSSKRQVQLSLLVSLFCQALSEDAGYSIPEEMEKGALVGNLAKDLGLNKKDLVNRKLRILSAANAQFFTVNGERGDLYVRDRIDREEICGKLPRCVLNFEIVVENPLNVFHVSVAIEDINDNAPWFLKDDIKLEISESSLPGAIFALGNAEDPDVGINSLQNYQLSPNQYFALDVKESPDRNKYAMLVQSKPLDRESEHSLHLTLTGLDGGEPIKTGTAHIWINVTDNNDNPPVFTQEVYKASIKESAPKGYSVIQVKASDRDEGSNAKISYSFSNIPAKTRQKFSLDAENGVITLKETLDFEESTSYMMLVEAKDGGGLLTHSKVEVVVLDENDNAPEVELMSIFNPIPEDSLPGTVIALIKVEDRDEGDNGKTACSIEGNTPFQMLLSNNNYYKLLTEGALDREKTPHYNLTITATDKGTPPLSTHKTISLQISDVNDNSPAFGESSYHLFVPENNPSGASIYTVKASDPDLDRNSRITYSILTSNIEDLPLSSYVSINSETGTLYAQRSFDYEQFREFHIQVKAQDGGSPPLSSNVTVWVFILDQNDNRPRILYPLPRDDDDSALFEMVPRSSESGYLVTKVVAVDADSGHNAWISYHQLQATDPALFTIGLHTGEVRTARAFVETDAVKQKLAILVKDNGSPPLSATVTLNLVFAESFQEALPEMSKPPSDSASQSDMNTILVTTIILVSCLFLFTALTVLILKCRRQRSPAVLGSYNPELYASLGHKFSCNYSQGTLALPCSYEVCLASQSGHKEFAFLKPDPGAVTDSLITTEDSGIGNESECLGDNLGSSTSIQGRNLRVVTGGGRSYFAADLRSGRLVVRERLDREALCGRLAPCVLSLQLVAERPLELFGVAVEVTDINDNDPAFPSRQMRLEVSEAVAPGARFPLESAQDADVGANAVQTYQLSANPHFALDVQARADGTKYAELVLRQALDRERQRDLRLLLTALDGGSPPRPAGLQVLVDVLDANDNAPVFNRSAYGARLREDAPTGSLVARPSAVDLDEGPNGEILYSFSSHTPARVRQLFGLDAATGELRLQGSLDFEEAKLYEIYIQAKDKGPNPAVAHCKVLVEVEDVNDNAPEITVTSVYSPVPEDAAPGTVIALLSVRDQDSGDNGLVHCSIPSGIPFALSSSLKNYYTLQTKEPLDRELVSEYNITIAARDGGSPPLVAEKQVLVKVSDINDNPPKFPQPSYDLYVEENNLPGTVILNVSASDPDLNKNSHLSYSILDSNKVSGDLVGRYFSINRDNGTIYVLVPLDHEDTMEFRMVVQVHDGGIPPLATNLTVGVFVTDQNDNPPQVLYPRTNASALFSETISPTVSPGYMVTKIVAWDADAGYNAWLSYLLLQATDPGLFTVGLHSGEVSTARALQEDDSRKQTLVILIKDNGEPALSSTVTLTITVAEVSGETFSDLAMMPLVPQTKKHLTFYLILAIILISVAFFLTVLGVGLYKFYKWRRSKDIFKASRSSLYRTPGPFNHIDTVRSGFTPPNFYQQVLTTDSRQSELLYKMPFTPSPMGSCQNTLARCDPALYNQIISTNSRHLVPSEQAQPVNTDWRFSQAQRPGTSGSQNGDENGTWPNNQFDTEMLQAMILASANEAAAAAAANPDGNSTLGGGATAGTMGLSTRYGPQFTLQHVPDYRQNVYIPGSTATLSNAAGKRDGKAAASGGGNKKKSGKKEKK</sequence>
<keyword evidence="4 14" id="KW-0812">Transmembrane</keyword>
<dbReference type="Pfam" id="PF15974">
    <property type="entry name" value="Cadherin_tail"/>
    <property type="match status" value="1"/>
</dbReference>
<dbReference type="RefSeq" id="XP_015266618.1">
    <property type="nucleotide sequence ID" value="XM_015411132.1"/>
</dbReference>
<evidence type="ECO:0000313" key="17">
    <source>
        <dbReference type="RefSeq" id="XP_015266618.1"/>
    </source>
</evidence>
<evidence type="ECO:0000256" key="4">
    <source>
        <dbReference type="ARBA" id="ARBA00022692"/>
    </source>
</evidence>
<dbReference type="InterPro" id="IPR050174">
    <property type="entry name" value="Protocadherin/Cadherin-CA"/>
</dbReference>
<organism evidence="16 17">
    <name type="scientific">Gekko japonicus</name>
    <name type="common">Schlegel's Japanese gecko</name>
    <dbReference type="NCBI Taxonomy" id="146911"/>
    <lineage>
        <taxon>Eukaryota</taxon>
        <taxon>Metazoa</taxon>
        <taxon>Chordata</taxon>
        <taxon>Craniata</taxon>
        <taxon>Vertebrata</taxon>
        <taxon>Euteleostomi</taxon>
        <taxon>Lepidosauria</taxon>
        <taxon>Squamata</taxon>
        <taxon>Bifurcata</taxon>
        <taxon>Gekkota</taxon>
        <taxon>Gekkonidae</taxon>
        <taxon>Gekkoninae</taxon>
        <taxon>Gekko</taxon>
    </lineage>
</organism>
<evidence type="ECO:0000259" key="15">
    <source>
        <dbReference type="PROSITE" id="PS50268"/>
    </source>
</evidence>
<dbReference type="Pfam" id="PF16492">
    <property type="entry name" value="Cadherin_C_2"/>
    <property type="match status" value="2"/>
</dbReference>
<feature type="domain" description="Cadherin" evidence="15">
    <location>
        <begin position="42"/>
        <end position="141"/>
    </location>
</feature>
<dbReference type="SUPFAM" id="SSF49313">
    <property type="entry name" value="Cadherin-like"/>
    <property type="match status" value="11"/>
</dbReference>
<evidence type="ECO:0000256" key="6">
    <source>
        <dbReference type="ARBA" id="ARBA00022737"/>
    </source>
</evidence>
<feature type="domain" description="Cadherin" evidence="15">
    <location>
        <begin position="1107"/>
        <end position="1211"/>
    </location>
</feature>
<evidence type="ECO:0000256" key="12">
    <source>
        <dbReference type="PROSITE-ProRule" id="PRU00043"/>
    </source>
</evidence>
<keyword evidence="16" id="KW-1185">Reference proteome</keyword>
<dbReference type="SMART" id="SM00112">
    <property type="entry name" value="CA"/>
    <property type="match status" value="12"/>
</dbReference>
<dbReference type="InterPro" id="IPR002126">
    <property type="entry name" value="Cadherin-like_dom"/>
</dbReference>
<feature type="domain" description="Cadherin" evidence="15">
    <location>
        <begin position="251"/>
        <end position="355"/>
    </location>
</feature>
<feature type="domain" description="Cadherin" evidence="15">
    <location>
        <begin position="830"/>
        <end position="889"/>
    </location>
</feature>
<name>A0ABM1JYT1_GEKJA</name>
<keyword evidence="11" id="KW-0325">Glycoprotein</keyword>
<gene>
    <name evidence="17" type="primary">PCDHGC3</name>
</gene>
<feature type="compositionally biased region" description="Basic residues" evidence="13">
    <location>
        <begin position="1692"/>
        <end position="1702"/>
    </location>
</feature>
<feature type="transmembrane region" description="Helical" evidence="14">
    <location>
        <begin position="1447"/>
        <end position="1472"/>
    </location>
</feature>